<proteinExistence type="predicted"/>
<keyword evidence="1" id="KW-0732">Signal</keyword>
<evidence type="ECO:0000256" key="1">
    <source>
        <dbReference type="SAM" id="SignalP"/>
    </source>
</evidence>
<dbReference type="Proteomes" id="UP000254040">
    <property type="component" value="Unassembled WGS sequence"/>
</dbReference>
<dbReference type="RefSeq" id="WP_028383418.1">
    <property type="nucleotide sequence ID" value="NZ_CAAAJG010000043.1"/>
</dbReference>
<dbReference type="EMBL" id="UGOG01000001">
    <property type="protein sequence ID" value="STX62575.1"/>
    <property type="molecule type" value="Genomic_DNA"/>
</dbReference>
<feature type="signal peptide" evidence="1">
    <location>
        <begin position="1"/>
        <end position="21"/>
    </location>
</feature>
<reference evidence="2 4" key="1">
    <citation type="submission" date="2015-11" db="EMBL/GenBank/DDBJ databases">
        <title>Genomic analysis of 38 Legionella species identifies large and diverse effector repertoires.</title>
        <authorList>
            <person name="Burstein D."/>
            <person name="Amaro F."/>
            <person name="Zusman T."/>
            <person name="Lifshitz Z."/>
            <person name="Cohen O."/>
            <person name="Gilbert J.A."/>
            <person name="Pupko T."/>
            <person name="Shuman H.A."/>
            <person name="Segal G."/>
        </authorList>
    </citation>
    <scope>NUCLEOTIDE SEQUENCE [LARGE SCALE GENOMIC DNA]</scope>
    <source>
        <strain evidence="2 4">ATCC 43877</strain>
    </source>
</reference>
<evidence type="ECO:0000313" key="4">
    <source>
        <dbReference type="Proteomes" id="UP000054985"/>
    </source>
</evidence>
<organism evidence="3 5">
    <name type="scientific">Legionella moravica</name>
    <dbReference type="NCBI Taxonomy" id="39962"/>
    <lineage>
        <taxon>Bacteria</taxon>
        <taxon>Pseudomonadati</taxon>
        <taxon>Pseudomonadota</taxon>
        <taxon>Gammaproteobacteria</taxon>
        <taxon>Legionellales</taxon>
        <taxon>Legionellaceae</taxon>
        <taxon>Legionella</taxon>
    </lineage>
</organism>
<evidence type="ECO:0008006" key="6">
    <source>
        <dbReference type="Google" id="ProtNLM"/>
    </source>
</evidence>
<gene>
    <name evidence="2" type="ORF">Lmor_1954</name>
    <name evidence="3" type="ORF">NCTC12239_01510</name>
</gene>
<dbReference type="EMBL" id="LNYN01000024">
    <property type="protein sequence ID" value="KTD33642.1"/>
    <property type="molecule type" value="Genomic_DNA"/>
</dbReference>
<feature type="chain" id="PRO_5017077355" description="DUF4189 domain-containing protein" evidence="1">
    <location>
        <begin position="22"/>
        <end position="71"/>
    </location>
</feature>
<protein>
    <recommendedName>
        <fullName evidence="6">DUF4189 domain-containing protein</fullName>
    </recommendedName>
</protein>
<dbReference type="OrthoDB" id="5648674at2"/>
<evidence type="ECO:0000313" key="3">
    <source>
        <dbReference type="EMBL" id="STX62575.1"/>
    </source>
</evidence>
<dbReference type="AlphaFoldDB" id="A0A378JV37"/>
<evidence type="ECO:0000313" key="5">
    <source>
        <dbReference type="Proteomes" id="UP000254040"/>
    </source>
</evidence>
<reference evidence="3 5" key="2">
    <citation type="submission" date="2018-06" db="EMBL/GenBank/DDBJ databases">
        <authorList>
            <consortium name="Pathogen Informatics"/>
            <person name="Doyle S."/>
        </authorList>
    </citation>
    <scope>NUCLEOTIDE SEQUENCE [LARGE SCALE GENOMIC DNA]</scope>
    <source>
        <strain evidence="3 5">NCTC12239</strain>
    </source>
</reference>
<dbReference type="Proteomes" id="UP000054985">
    <property type="component" value="Unassembled WGS sequence"/>
</dbReference>
<dbReference type="STRING" id="39962.Lmor_1954"/>
<name>A0A378JV37_9GAMM</name>
<sequence>MKTVNLVLAITIMTLSFNASANWLCIVNDAKGKVFNGTGSDRASALGTAMELCSEGSEYAKNCVVVQCTQQ</sequence>
<keyword evidence="4" id="KW-1185">Reference proteome</keyword>
<accession>A0A378JV37</accession>
<evidence type="ECO:0000313" key="2">
    <source>
        <dbReference type="EMBL" id="KTD33642.1"/>
    </source>
</evidence>